<evidence type="ECO:0000256" key="1">
    <source>
        <dbReference type="ARBA" id="ARBA00022723"/>
    </source>
</evidence>
<dbReference type="EC" id="4.3.2.3" evidence="4"/>
<name>A0A380WAH0_AFIFE</name>
<evidence type="ECO:0000313" key="5">
    <source>
        <dbReference type="Proteomes" id="UP000254343"/>
    </source>
</evidence>
<dbReference type="InterPro" id="IPR036663">
    <property type="entry name" value="Fumarylacetoacetase_C_sf"/>
</dbReference>
<reference evidence="4 5" key="1">
    <citation type="submission" date="2018-06" db="EMBL/GenBank/DDBJ databases">
        <authorList>
            <consortium name="Pathogen Informatics"/>
            <person name="Doyle S."/>
        </authorList>
    </citation>
    <scope>NUCLEOTIDE SEQUENCE [LARGE SCALE GENOMIC DNA]</scope>
    <source>
        <strain evidence="4 5">NCTC12722</strain>
    </source>
</reference>
<dbReference type="RefSeq" id="WP_002716248.1">
    <property type="nucleotide sequence ID" value="NZ_UFSI01000001.1"/>
</dbReference>
<dbReference type="Gene3D" id="3.90.850.10">
    <property type="entry name" value="Fumarylacetoacetase-like, C-terminal domain"/>
    <property type="match status" value="1"/>
</dbReference>
<sequence>MTQWIRYRANGKAGFGTLSGDTIAEHTGDMFASPKATGQTLAISSVEVLPPSEPTKIVALWNNFRELAAKLKQSIPPEPLYFIKANSSITSPNTTIKRPKAYAGKVVYEGELGIVIGKTCTNASEEEAEKAIFGYTCVNDITAAEVLFKDESFAQWTRAKSYDGFGPFGPVIATGLDPATLSVRLVLNGAERQNYKVSDMIFQPRKLVSMLSHDMTLNPGDLICCGTSIGVGTMKEPSNIMDVTIEGIGTLHNVYEN</sequence>
<gene>
    <name evidence="4" type="ORF">NCTC12722_02635</name>
</gene>
<dbReference type="SUPFAM" id="SSF56529">
    <property type="entry name" value="FAH"/>
    <property type="match status" value="1"/>
</dbReference>
<evidence type="ECO:0000313" key="4">
    <source>
        <dbReference type="EMBL" id="SUU85423.1"/>
    </source>
</evidence>
<dbReference type="Pfam" id="PF01557">
    <property type="entry name" value="FAA_hydrolase"/>
    <property type="match status" value="1"/>
</dbReference>
<feature type="domain" description="Rv2993c-like N-terminal" evidence="3">
    <location>
        <begin position="4"/>
        <end position="51"/>
    </location>
</feature>
<protein>
    <submittedName>
        <fullName evidence="4">Ureidoglycolate lyase</fullName>
        <ecNumber evidence="4">4.3.2.3</ecNumber>
    </submittedName>
</protein>
<dbReference type="GO" id="GO:0046872">
    <property type="term" value="F:metal ion binding"/>
    <property type="evidence" value="ECO:0007669"/>
    <property type="project" value="UniProtKB-KW"/>
</dbReference>
<organism evidence="4 5">
    <name type="scientific">Afipia felis</name>
    <name type="common">Cat scratch disease bacillus</name>
    <dbReference type="NCBI Taxonomy" id="1035"/>
    <lineage>
        <taxon>Bacteria</taxon>
        <taxon>Pseudomonadati</taxon>
        <taxon>Pseudomonadota</taxon>
        <taxon>Alphaproteobacteria</taxon>
        <taxon>Hyphomicrobiales</taxon>
        <taxon>Nitrobacteraceae</taxon>
        <taxon>Afipia</taxon>
    </lineage>
</organism>
<dbReference type="Proteomes" id="UP000254343">
    <property type="component" value="Unassembled WGS sequence"/>
</dbReference>
<dbReference type="InterPro" id="IPR018833">
    <property type="entry name" value="Rv2993c-like_N"/>
</dbReference>
<evidence type="ECO:0000259" key="3">
    <source>
        <dbReference type="Pfam" id="PF10370"/>
    </source>
</evidence>
<evidence type="ECO:0000259" key="2">
    <source>
        <dbReference type="Pfam" id="PF01557"/>
    </source>
</evidence>
<dbReference type="AlphaFoldDB" id="A0A380WAH0"/>
<dbReference type="InterPro" id="IPR011234">
    <property type="entry name" value="Fumarylacetoacetase-like_C"/>
</dbReference>
<proteinExistence type="predicted"/>
<dbReference type="PANTHER" id="PTHR11820">
    <property type="entry name" value="ACYLPYRUVASE"/>
    <property type="match status" value="1"/>
</dbReference>
<dbReference type="GO" id="GO:0050385">
    <property type="term" value="F:ureidoglycolate lyase activity"/>
    <property type="evidence" value="ECO:0007669"/>
    <property type="project" value="UniProtKB-EC"/>
</dbReference>
<dbReference type="GO" id="GO:0018773">
    <property type="term" value="F:acetylpyruvate hydrolase activity"/>
    <property type="evidence" value="ECO:0007669"/>
    <property type="project" value="TreeGrafter"/>
</dbReference>
<accession>A0A380WAH0</accession>
<dbReference type="Pfam" id="PF10370">
    <property type="entry name" value="Rv2993c-like_N"/>
    <property type="match status" value="1"/>
</dbReference>
<keyword evidence="4" id="KW-0456">Lyase</keyword>
<dbReference type="PANTHER" id="PTHR11820:SF7">
    <property type="entry name" value="ACYLPYRUVASE FAHD1, MITOCHONDRIAL"/>
    <property type="match status" value="1"/>
</dbReference>
<feature type="domain" description="Fumarylacetoacetase-like C-terminal" evidence="2">
    <location>
        <begin position="56"/>
        <end position="253"/>
    </location>
</feature>
<dbReference type="OrthoDB" id="5197601at2"/>
<dbReference type="EMBL" id="UIGB01000001">
    <property type="protein sequence ID" value="SUU85423.1"/>
    <property type="molecule type" value="Genomic_DNA"/>
</dbReference>
<keyword evidence="1" id="KW-0479">Metal-binding</keyword>